<name>A0A2M8L6Z9_9BACT</name>
<evidence type="ECO:0000256" key="3">
    <source>
        <dbReference type="ARBA" id="ARBA00022679"/>
    </source>
</evidence>
<dbReference type="Proteomes" id="UP000231579">
    <property type="component" value="Unassembled WGS sequence"/>
</dbReference>
<proteinExistence type="inferred from homology"/>
<dbReference type="AlphaFoldDB" id="A0A2M8L6Z9"/>
<organism evidence="4 5">
    <name type="scientific">Candidatus Shapirobacteria bacterium CG10_big_fil_rev_8_21_14_0_10_48_15</name>
    <dbReference type="NCBI Taxonomy" id="1974484"/>
    <lineage>
        <taxon>Bacteria</taxon>
        <taxon>Candidatus Shapironibacteriota</taxon>
    </lineage>
</organism>
<dbReference type="EMBL" id="PFEM01000030">
    <property type="protein sequence ID" value="PJE70024.1"/>
    <property type="molecule type" value="Genomic_DNA"/>
</dbReference>
<sequence>MKLSIVIPNYNGRELLAKNLPAVLAACSGSEIIAVDDASTDGSVTFLQKNFPTVRIVRHQKNQRFAASCNDGVKVARGKIVVLLNNDVVPEKDFLKPLLAVFTPDVFAVGCREKRQENGRWVNSGRGLMKFKRGLVVHWRAADQNQKTTGWVVGAAGAFDRQKWQQLGGMDTLFRPAYEEDRDLCYRAAKHGWQILFAPKSVVNHQHESTNLKAFGRSKMAIMSYKNQFLFVWKNITDAGYLLKHFFWLPYHLLVTNWRSRGLLGVGFLFALGELPEALKSRKQVQKLFVKQDGQLI</sequence>
<dbReference type="PANTHER" id="PTHR43179">
    <property type="entry name" value="RHAMNOSYLTRANSFERASE WBBL"/>
    <property type="match status" value="1"/>
</dbReference>
<dbReference type="CDD" id="cd04186">
    <property type="entry name" value="GT_2_like_c"/>
    <property type="match status" value="1"/>
</dbReference>
<gene>
    <name evidence="4" type="ORF">COU97_02055</name>
</gene>
<dbReference type="SUPFAM" id="SSF53448">
    <property type="entry name" value="Nucleotide-diphospho-sugar transferases"/>
    <property type="match status" value="1"/>
</dbReference>
<dbReference type="Pfam" id="PF13641">
    <property type="entry name" value="Glyco_tranf_2_3"/>
    <property type="match status" value="1"/>
</dbReference>
<accession>A0A2M8L6Z9</accession>
<evidence type="ECO:0000256" key="2">
    <source>
        <dbReference type="ARBA" id="ARBA00022676"/>
    </source>
</evidence>
<keyword evidence="3" id="KW-0808">Transferase</keyword>
<dbReference type="PANTHER" id="PTHR43179:SF12">
    <property type="entry name" value="GALACTOFURANOSYLTRANSFERASE GLFT2"/>
    <property type="match status" value="1"/>
</dbReference>
<evidence type="ECO:0000313" key="5">
    <source>
        <dbReference type="Proteomes" id="UP000231579"/>
    </source>
</evidence>
<evidence type="ECO:0000313" key="4">
    <source>
        <dbReference type="EMBL" id="PJE70024.1"/>
    </source>
</evidence>
<comment type="caution">
    <text evidence="4">The sequence shown here is derived from an EMBL/GenBank/DDBJ whole genome shotgun (WGS) entry which is preliminary data.</text>
</comment>
<dbReference type="InterPro" id="IPR029044">
    <property type="entry name" value="Nucleotide-diphossugar_trans"/>
</dbReference>
<protein>
    <submittedName>
        <fullName evidence="4">Uncharacterized protein</fullName>
    </submittedName>
</protein>
<reference evidence="5" key="1">
    <citation type="submission" date="2017-09" db="EMBL/GenBank/DDBJ databases">
        <title>Depth-based differentiation of microbial function through sediment-hosted aquifers and enrichment of novel symbionts in the deep terrestrial subsurface.</title>
        <authorList>
            <person name="Probst A.J."/>
            <person name="Ladd B."/>
            <person name="Jarett J.K."/>
            <person name="Geller-Mcgrath D.E."/>
            <person name="Sieber C.M.K."/>
            <person name="Emerson J.B."/>
            <person name="Anantharaman K."/>
            <person name="Thomas B.C."/>
            <person name="Malmstrom R."/>
            <person name="Stieglmeier M."/>
            <person name="Klingl A."/>
            <person name="Woyke T."/>
            <person name="Ryan C.M."/>
            <person name="Banfield J.F."/>
        </authorList>
    </citation>
    <scope>NUCLEOTIDE SEQUENCE [LARGE SCALE GENOMIC DNA]</scope>
</reference>
<keyword evidence="2" id="KW-0328">Glycosyltransferase</keyword>
<dbReference type="GO" id="GO:0016757">
    <property type="term" value="F:glycosyltransferase activity"/>
    <property type="evidence" value="ECO:0007669"/>
    <property type="project" value="UniProtKB-KW"/>
</dbReference>
<dbReference type="Gene3D" id="3.90.550.10">
    <property type="entry name" value="Spore Coat Polysaccharide Biosynthesis Protein SpsA, Chain A"/>
    <property type="match status" value="1"/>
</dbReference>
<comment type="similarity">
    <text evidence="1">Belongs to the glycosyltransferase 2 family.</text>
</comment>
<evidence type="ECO:0000256" key="1">
    <source>
        <dbReference type="ARBA" id="ARBA00006739"/>
    </source>
</evidence>